<dbReference type="InterPro" id="IPR027417">
    <property type="entry name" value="P-loop_NTPase"/>
</dbReference>
<dbReference type="RefSeq" id="WP_043963264.1">
    <property type="nucleotide sequence ID" value="NZ_JBEZEN010000044.1"/>
</dbReference>
<evidence type="ECO:0000256" key="4">
    <source>
        <dbReference type="ARBA" id="ARBA00022840"/>
    </source>
</evidence>
<keyword evidence="5" id="KW-0046">Antibiotic resistance</keyword>
<proteinExistence type="predicted"/>
<dbReference type="EMBL" id="JXSX01000001">
    <property type="protein sequence ID" value="KIR66374.1"/>
    <property type="molecule type" value="Genomic_DNA"/>
</dbReference>
<dbReference type="AlphaFoldDB" id="A0A0D0X660"/>
<comment type="caution">
    <text evidence="7">The sequence shown here is derived from an EMBL/GenBank/DDBJ whole genome shotgun (WGS) entry which is preliminary data.</text>
</comment>
<gene>
    <name evidence="7" type="ORF">TK50_14760</name>
</gene>
<evidence type="ECO:0000313" key="7">
    <source>
        <dbReference type="EMBL" id="KIR66374.1"/>
    </source>
</evidence>
<dbReference type="PANTHER" id="PTHR42711:SF1">
    <property type="entry name" value="ABC-TRANSPORT PROTEIN, ATP-BINDING COMPONENT"/>
    <property type="match status" value="1"/>
</dbReference>
<evidence type="ECO:0000256" key="3">
    <source>
        <dbReference type="ARBA" id="ARBA00022741"/>
    </source>
</evidence>
<keyword evidence="2" id="KW-0813">Transport</keyword>
<dbReference type="InterPro" id="IPR050763">
    <property type="entry name" value="ABC_transporter_ATP-binding"/>
</dbReference>
<dbReference type="Proteomes" id="UP000032254">
    <property type="component" value="Unassembled WGS sequence"/>
</dbReference>
<dbReference type="SMART" id="SM00382">
    <property type="entry name" value="AAA"/>
    <property type="match status" value="1"/>
</dbReference>
<keyword evidence="8" id="KW-1185">Reference proteome</keyword>
<dbReference type="PROSITE" id="PS00211">
    <property type="entry name" value="ABC_TRANSPORTER_1"/>
    <property type="match status" value="1"/>
</dbReference>
<evidence type="ECO:0000256" key="5">
    <source>
        <dbReference type="ARBA" id="ARBA00023251"/>
    </source>
</evidence>
<dbReference type="PANTHER" id="PTHR42711">
    <property type="entry name" value="ABC TRANSPORTER ATP-BINDING PROTEIN"/>
    <property type="match status" value="1"/>
</dbReference>
<dbReference type="GO" id="GO:0005524">
    <property type="term" value="F:ATP binding"/>
    <property type="evidence" value="ECO:0007669"/>
    <property type="project" value="UniProtKB-KW"/>
</dbReference>
<dbReference type="PATRIC" id="fig|47853.6.peg.3117"/>
<feature type="domain" description="ABC transporter" evidence="6">
    <location>
        <begin position="28"/>
        <end position="260"/>
    </location>
</feature>
<evidence type="ECO:0000256" key="2">
    <source>
        <dbReference type="ARBA" id="ARBA00022448"/>
    </source>
</evidence>
<dbReference type="GO" id="GO:0016887">
    <property type="term" value="F:ATP hydrolysis activity"/>
    <property type="evidence" value="ECO:0007669"/>
    <property type="project" value="InterPro"/>
</dbReference>
<dbReference type="GeneID" id="301305362"/>
<sequence>MAPTAALVEASGLVKEFRRPRKAPGLAGALRHLVTRRFDVHRAVDGIDLRVDEGESVAYVGPNGAGKSTTVKLLTGILVPTAGEVRVAGVVPHRDRVANARNVGVVFGQRTQLWWDLPVQDTFELLRDMYRIPAADYRRSMDRLCEVLEIGPLLPVLARKLSLGQRMRADLAAALLHEPRIVYLDEPTIGLDVSVKDRVRAFLRQLVADGTTVLLTTHDVGDIEEVCRRIVVVDEGRIRHDGPVDVLRDTLAGHSTVRFQLAAPAPLELIRQHLPDAEVSAGAGERDLVVRFDRTLRPAGAVAAAVMGLVEVRDLRIDDEGVADLIRRLHERDSPAALTGAG</sequence>
<dbReference type="InterPro" id="IPR003593">
    <property type="entry name" value="AAA+_ATPase"/>
</dbReference>
<dbReference type="InterPro" id="IPR003439">
    <property type="entry name" value="ABC_transporter-like_ATP-bd"/>
</dbReference>
<evidence type="ECO:0000259" key="6">
    <source>
        <dbReference type="PROSITE" id="PS50893"/>
    </source>
</evidence>
<dbReference type="OrthoDB" id="9804819at2"/>
<keyword evidence="4 7" id="KW-0067">ATP-binding</keyword>
<dbReference type="InterPro" id="IPR017871">
    <property type="entry name" value="ABC_transporter-like_CS"/>
</dbReference>
<evidence type="ECO:0000313" key="8">
    <source>
        <dbReference type="Proteomes" id="UP000032254"/>
    </source>
</evidence>
<dbReference type="SUPFAM" id="SSF52540">
    <property type="entry name" value="P-loop containing nucleoside triphosphate hydrolases"/>
    <property type="match status" value="1"/>
</dbReference>
<protein>
    <submittedName>
        <fullName evidence="7">Sugar ABC transporter ATP-binding protein</fullName>
    </submittedName>
</protein>
<dbReference type="GO" id="GO:0005886">
    <property type="term" value="C:plasma membrane"/>
    <property type="evidence" value="ECO:0007669"/>
    <property type="project" value="UniProtKB-SubCell"/>
</dbReference>
<reference evidence="7 8" key="1">
    <citation type="submission" date="2015-01" db="EMBL/GenBank/DDBJ databases">
        <title>Sequencing and annotation of Micromonospora carbonacea strain JXNU-1 genome.</title>
        <authorList>
            <person name="Long Z."/>
            <person name="Huang Y."/>
            <person name="Jiang Y."/>
        </authorList>
    </citation>
    <scope>NUCLEOTIDE SEQUENCE [LARGE SCALE GENOMIC DNA]</scope>
    <source>
        <strain evidence="7 8">JXNU-1</strain>
    </source>
</reference>
<name>A0A0D0X660_9ACTN</name>
<comment type="subcellular location">
    <subcellularLocation>
        <location evidence="1">Cell membrane</location>
        <topology evidence="1">Peripheral membrane protein</topology>
    </subcellularLocation>
</comment>
<dbReference type="GO" id="GO:0046677">
    <property type="term" value="P:response to antibiotic"/>
    <property type="evidence" value="ECO:0007669"/>
    <property type="project" value="UniProtKB-KW"/>
</dbReference>
<accession>A0A0D0X660</accession>
<dbReference type="Pfam" id="PF00005">
    <property type="entry name" value="ABC_tran"/>
    <property type="match status" value="1"/>
</dbReference>
<keyword evidence="3" id="KW-0547">Nucleotide-binding</keyword>
<organism evidence="7 8">
    <name type="scientific">Micromonospora haikouensis</name>
    <dbReference type="NCBI Taxonomy" id="686309"/>
    <lineage>
        <taxon>Bacteria</taxon>
        <taxon>Bacillati</taxon>
        <taxon>Actinomycetota</taxon>
        <taxon>Actinomycetes</taxon>
        <taxon>Micromonosporales</taxon>
        <taxon>Micromonosporaceae</taxon>
        <taxon>Micromonospora</taxon>
    </lineage>
</organism>
<dbReference type="PROSITE" id="PS50893">
    <property type="entry name" value="ABC_TRANSPORTER_2"/>
    <property type="match status" value="1"/>
</dbReference>
<evidence type="ECO:0000256" key="1">
    <source>
        <dbReference type="ARBA" id="ARBA00004202"/>
    </source>
</evidence>
<dbReference type="Gene3D" id="3.40.50.300">
    <property type="entry name" value="P-loop containing nucleotide triphosphate hydrolases"/>
    <property type="match status" value="1"/>
</dbReference>